<evidence type="ECO:0000256" key="6">
    <source>
        <dbReference type="ARBA" id="ARBA00023284"/>
    </source>
</evidence>
<feature type="site" description="Contributes to redox potential value" evidence="8">
    <location>
        <position position="20"/>
    </location>
</feature>
<dbReference type="InterPro" id="IPR036249">
    <property type="entry name" value="Thioredoxin-like_sf"/>
</dbReference>
<sequence>KEVMESEIPVLIDFWAPWCGPCQMQGPVMEEIAGERDDIKVGKVNVDEEQALAVKYGISSIPTLIYFKDGKNAQTLVGLRTKEQIFSGLGI</sequence>
<reference evidence="11" key="2">
    <citation type="journal article" date="2021" name="PeerJ">
        <title>Extensive microbial diversity within the chicken gut microbiome revealed by metagenomics and culture.</title>
        <authorList>
            <person name="Gilroy R."/>
            <person name="Ravi A."/>
            <person name="Getino M."/>
            <person name="Pursley I."/>
            <person name="Horton D.L."/>
            <person name="Alikhan N.F."/>
            <person name="Baker D."/>
            <person name="Gharbi K."/>
            <person name="Hall N."/>
            <person name="Watson M."/>
            <person name="Adriaenssens E.M."/>
            <person name="Foster-Nyarko E."/>
            <person name="Jarju S."/>
            <person name="Secka A."/>
            <person name="Antonio M."/>
            <person name="Oren A."/>
            <person name="Chaudhuri R.R."/>
            <person name="La Ragione R."/>
            <person name="Hildebrand F."/>
            <person name="Pallen M.J."/>
        </authorList>
    </citation>
    <scope>NUCLEOTIDE SEQUENCE</scope>
    <source>
        <strain evidence="11">ChiHcec3-6078</strain>
    </source>
</reference>
<comment type="similarity">
    <text evidence="1">Belongs to the thioredoxin family.</text>
</comment>
<dbReference type="InterPro" id="IPR017937">
    <property type="entry name" value="Thioredoxin_CS"/>
</dbReference>
<keyword evidence="4" id="KW-0249">Electron transport</keyword>
<dbReference type="CDD" id="cd02947">
    <property type="entry name" value="TRX_family"/>
    <property type="match status" value="1"/>
</dbReference>
<dbReference type="PIRSF" id="PIRSF000077">
    <property type="entry name" value="Thioredoxin"/>
    <property type="match status" value="1"/>
</dbReference>
<comment type="caution">
    <text evidence="11">The sequence shown here is derived from an EMBL/GenBank/DDBJ whole genome shotgun (WGS) entry which is preliminary data.</text>
</comment>
<dbReference type="GO" id="GO:0005829">
    <property type="term" value="C:cytosol"/>
    <property type="evidence" value="ECO:0007669"/>
    <property type="project" value="TreeGrafter"/>
</dbReference>
<feature type="non-terminal residue" evidence="11">
    <location>
        <position position="1"/>
    </location>
</feature>
<dbReference type="AlphaFoldDB" id="A0A9D1I0C2"/>
<keyword evidence="3" id="KW-0813">Transport</keyword>
<dbReference type="GO" id="GO:0015035">
    <property type="term" value="F:protein-disulfide reductase activity"/>
    <property type="evidence" value="ECO:0007669"/>
    <property type="project" value="UniProtKB-UniRule"/>
</dbReference>
<feature type="site" description="Contributes to redox potential value" evidence="8">
    <location>
        <position position="21"/>
    </location>
</feature>
<proteinExistence type="inferred from homology"/>
<feature type="active site" description="Nucleophile" evidence="8">
    <location>
        <position position="19"/>
    </location>
</feature>
<evidence type="ECO:0000256" key="2">
    <source>
        <dbReference type="ARBA" id="ARBA00020570"/>
    </source>
</evidence>
<evidence type="ECO:0000313" key="11">
    <source>
        <dbReference type="EMBL" id="HIU25834.1"/>
    </source>
</evidence>
<evidence type="ECO:0000256" key="7">
    <source>
        <dbReference type="NCBIfam" id="TIGR01068"/>
    </source>
</evidence>
<dbReference type="PANTHER" id="PTHR45663:SF11">
    <property type="entry name" value="GEO12009P1"/>
    <property type="match status" value="1"/>
</dbReference>
<feature type="active site" description="Nucleophile" evidence="8">
    <location>
        <position position="22"/>
    </location>
</feature>
<feature type="disulfide bond" description="Redox-active" evidence="9">
    <location>
        <begin position="19"/>
        <end position="22"/>
    </location>
</feature>
<evidence type="ECO:0000256" key="4">
    <source>
        <dbReference type="ARBA" id="ARBA00022982"/>
    </source>
</evidence>
<evidence type="ECO:0000256" key="3">
    <source>
        <dbReference type="ARBA" id="ARBA00022448"/>
    </source>
</evidence>
<dbReference type="GO" id="GO:0045454">
    <property type="term" value="P:cell redox homeostasis"/>
    <property type="evidence" value="ECO:0007669"/>
    <property type="project" value="TreeGrafter"/>
</dbReference>
<evidence type="ECO:0000256" key="5">
    <source>
        <dbReference type="ARBA" id="ARBA00023157"/>
    </source>
</evidence>
<gene>
    <name evidence="11" type="primary">trxA</name>
    <name evidence="11" type="ORF">IAC50_05000</name>
</gene>
<reference evidence="11" key="1">
    <citation type="submission" date="2020-10" db="EMBL/GenBank/DDBJ databases">
        <authorList>
            <person name="Gilroy R."/>
        </authorList>
    </citation>
    <scope>NUCLEOTIDE SEQUENCE</scope>
    <source>
        <strain evidence="11">ChiHcec3-6078</strain>
    </source>
</reference>
<dbReference type="PROSITE" id="PS00194">
    <property type="entry name" value="THIOREDOXIN_1"/>
    <property type="match status" value="1"/>
</dbReference>
<organism evidence="11 12">
    <name type="scientific">Candidatus Allocopromorpha excrementigallinarum</name>
    <dbReference type="NCBI Taxonomy" id="2840742"/>
    <lineage>
        <taxon>Bacteria</taxon>
        <taxon>Bacillati</taxon>
        <taxon>Bacillota</taxon>
        <taxon>Clostridia</taxon>
        <taxon>Eubacteriales</taxon>
        <taxon>Eubacteriaceae</taxon>
        <taxon>Eubacteriaceae incertae sedis</taxon>
        <taxon>Candidatus Allocopromorpha</taxon>
    </lineage>
</organism>
<dbReference type="PRINTS" id="PR00421">
    <property type="entry name" value="THIOREDOXIN"/>
</dbReference>
<feature type="site" description="Deprotonates C-terminal active site Cys" evidence="8">
    <location>
        <position position="13"/>
    </location>
</feature>
<dbReference type="InterPro" id="IPR013766">
    <property type="entry name" value="Thioredoxin_domain"/>
</dbReference>
<dbReference type="InterPro" id="IPR005746">
    <property type="entry name" value="Thioredoxin"/>
</dbReference>
<name>A0A9D1I0C2_9FIRM</name>
<protein>
    <recommendedName>
        <fullName evidence="2 7">Thioredoxin</fullName>
    </recommendedName>
</protein>
<dbReference type="PANTHER" id="PTHR45663">
    <property type="entry name" value="GEO12009P1"/>
    <property type="match status" value="1"/>
</dbReference>
<dbReference type="NCBIfam" id="TIGR01068">
    <property type="entry name" value="thioredoxin"/>
    <property type="match status" value="1"/>
</dbReference>
<evidence type="ECO:0000256" key="8">
    <source>
        <dbReference type="PIRSR" id="PIRSR000077-1"/>
    </source>
</evidence>
<dbReference type="PROSITE" id="PS51352">
    <property type="entry name" value="THIOREDOXIN_2"/>
    <property type="match status" value="1"/>
</dbReference>
<evidence type="ECO:0000256" key="1">
    <source>
        <dbReference type="ARBA" id="ARBA00008987"/>
    </source>
</evidence>
<dbReference type="Pfam" id="PF00085">
    <property type="entry name" value="Thioredoxin"/>
    <property type="match status" value="1"/>
</dbReference>
<dbReference type="SUPFAM" id="SSF52833">
    <property type="entry name" value="Thioredoxin-like"/>
    <property type="match status" value="1"/>
</dbReference>
<dbReference type="Proteomes" id="UP000824090">
    <property type="component" value="Unassembled WGS sequence"/>
</dbReference>
<feature type="domain" description="Thioredoxin" evidence="10">
    <location>
        <begin position="1"/>
        <end position="91"/>
    </location>
</feature>
<accession>A0A9D1I0C2</accession>
<keyword evidence="6 9" id="KW-0676">Redox-active center</keyword>
<evidence type="ECO:0000259" key="10">
    <source>
        <dbReference type="PROSITE" id="PS51352"/>
    </source>
</evidence>
<dbReference type="Gene3D" id="3.40.30.10">
    <property type="entry name" value="Glutaredoxin"/>
    <property type="match status" value="1"/>
</dbReference>
<evidence type="ECO:0000256" key="9">
    <source>
        <dbReference type="PIRSR" id="PIRSR000077-4"/>
    </source>
</evidence>
<dbReference type="EMBL" id="DVMP01000088">
    <property type="protein sequence ID" value="HIU25834.1"/>
    <property type="molecule type" value="Genomic_DNA"/>
</dbReference>
<keyword evidence="5 9" id="KW-1015">Disulfide bond</keyword>
<evidence type="ECO:0000313" key="12">
    <source>
        <dbReference type="Proteomes" id="UP000824090"/>
    </source>
</evidence>
<dbReference type="FunFam" id="3.40.30.10:FF:000001">
    <property type="entry name" value="Thioredoxin"/>
    <property type="match status" value="1"/>
</dbReference>